<organism evidence="12 13">
    <name type="scientific">Paenibacillus hexagrammi</name>
    <dbReference type="NCBI Taxonomy" id="2908839"/>
    <lineage>
        <taxon>Bacteria</taxon>
        <taxon>Bacillati</taxon>
        <taxon>Bacillota</taxon>
        <taxon>Bacilli</taxon>
        <taxon>Bacillales</taxon>
        <taxon>Paenibacillaceae</taxon>
        <taxon>Paenibacillus</taxon>
    </lineage>
</organism>
<feature type="domain" description="PAS" evidence="10">
    <location>
        <begin position="24"/>
        <end position="94"/>
    </location>
</feature>
<comment type="catalytic activity">
    <reaction evidence="1">
        <text>ATP + protein L-histidine = ADP + protein N-phospho-L-histidine.</text>
        <dbReference type="EC" id="2.7.13.3"/>
    </reaction>
</comment>
<evidence type="ECO:0000259" key="9">
    <source>
        <dbReference type="PROSITE" id="PS50109"/>
    </source>
</evidence>
<feature type="domain" description="PAC" evidence="11">
    <location>
        <begin position="98"/>
        <end position="150"/>
    </location>
</feature>
<evidence type="ECO:0000256" key="7">
    <source>
        <dbReference type="ARBA" id="ARBA00022840"/>
    </source>
</evidence>
<dbReference type="InterPro" id="IPR036890">
    <property type="entry name" value="HATPase_C_sf"/>
</dbReference>
<accession>A0ABY3SN63</accession>
<protein>
    <recommendedName>
        <fullName evidence="2">histidine kinase</fullName>
        <ecNumber evidence="2">2.7.13.3</ecNumber>
    </recommendedName>
</protein>
<keyword evidence="8" id="KW-0902">Two-component regulatory system</keyword>
<keyword evidence="3" id="KW-0597">Phosphoprotein</keyword>
<dbReference type="NCBIfam" id="TIGR00229">
    <property type="entry name" value="sensory_box"/>
    <property type="match status" value="3"/>
</dbReference>
<dbReference type="InterPro" id="IPR000014">
    <property type="entry name" value="PAS"/>
</dbReference>
<evidence type="ECO:0000256" key="6">
    <source>
        <dbReference type="ARBA" id="ARBA00022777"/>
    </source>
</evidence>
<dbReference type="Gene3D" id="1.10.287.130">
    <property type="match status" value="1"/>
</dbReference>
<dbReference type="Gene3D" id="3.30.565.10">
    <property type="entry name" value="Histidine kinase-like ATPase, C-terminal domain"/>
    <property type="match status" value="1"/>
</dbReference>
<dbReference type="InterPro" id="IPR000700">
    <property type="entry name" value="PAS-assoc_C"/>
</dbReference>
<dbReference type="PROSITE" id="PS50112">
    <property type="entry name" value="PAS"/>
    <property type="match status" value="3"/>
</dbReference>
<dbReference type="EMBL" id="CP090978">
    <property type="protein sequence ID" value="UJF34674.1"/>
    <property type="molecule type" value="Genomic_DNA"/>
</dbReference>
<dbReference type="InterPro" id="IPR036097">
    <property type="entry name" value="HisK_dim/P_sf"/>
</dbReference>
<evidence type="ECO:0000256" key="1">
    <source>
        <dbReference type="ARBA" id="ARBA00000085"/>
    </source>
</evidence>
<dbReference type="Pfam" id="PF13426">
    <property type="entry name" value="PAS_9"/>
    <property type="match status" value="3"/>
</dbReference>
<evidence type="ECO:0000313" key="12">
    <source>
        <dbReference type="EMBL" id="UJF34674.1"/>
    </source>
</evidence>
<dbReference type="InterPro" id="IPR052162">
    <property type="entry name" value="Sensor_kinase/Photoreceptor"/>
</dbReference>
<dbReference type="InterPro" id="IPR035965">
    <property type="entry name" value="PAS-like_dom_sf"/>
</dbReference>
<dbReference type="PROSITE" id="PS50109">
    <property type="entry name" value="HIS_KIN"/>
    <property type="match status" value="1"/>
</dbReference>
<feature type="domain" description="PAS" evidence="10">
    <location>
        <begin position="151"/>
        <end position="199"/>
    </location>
</feature>
<dbReference type="InterPro" id="IPR005467">
    <property type="entry name" value="His_kinase_dom"/>
</dbReference>
<dbReference type="SMART" id="SM00388">
    <property type="entry name" value="HisKA"/>
    <property type="match status" value="1"/>
</dbReference>
<dbReference type="SMART" id="SM00086">
    <property type="entry name" value="PAC"/>
    <property type="match status" value="3"/>
</dbReference>
<dbReference type="SUPFAM" id="SSF55785">
    <property type="entry name" value="PYP-like sensor domain (PAS domain)"/>
    <property type="match status" value="3"/>
</dbReference>
<sequence length="624" mass="70233">MAKFTGHSSEIRELVQEELERLAHDQLLRHAFEKAAIGMAIVSLQGKFLKVNEALCTLTGYLGDELRGQLLRDLTYPDDIDVRDQLLGQALDGARESFQLEGRYVRKDSTIVWGMAGFSLVRHDSGTPLYFVFHIQDITDRKLHEQHLEESGLRYQSLLKHNPDMICTLDENGTLVQVNPAAVRTTGYSKEELIGHSALPFIAVEDWKTAWSLFGRAKQGKIGSAELTFMHKNGRPIVLEVSFVPMIIHKYVNGIYLLAKDITKRKISDATIEKLNVKNQLILDAVSDGIFGIDQHHGTIFWNEAAERITGYSYEDMTGKNAYEILTRTQGDKEAAEKGQSPSLLSMHEGVYYHNASEVFYTKNGDLFPVEYMTSPMYDHGRMIGVVITFKDITERLKTEELLRKSEKLSVVGQIAAGVAHEIRNPLTSLKGFIQFLQAGAPNKEEYFQIMLSELSRIELIITEMLVLAKPQMQNFQPKSVEAILHNVVTLLESQANLSDVQFVMSIEPDLPNIWCEENQLKQTFINLIKNAMEAMPEGGHIDIKVSSDRGEWLKITVKDHGCGIPQEVLARLGEPFYTTKEKGTGLGFMISYKIIEDHRGHMMVESKVGEGTVISVSLPVTMD</sequence>
<dbReference type="PANTHER" id="PTHR43304">
    <property type="entry name" value="PHYTOCHROME-LIKE PROTEIN CPH1"/>
    <property type="match status" value="1"/>
</dbReference>
<evidence type="ECO:0000256" key="2">
    <source>
        <dbReference type="ARBA" id="ARBA00012438"/>
    </source>
</evidence>
<dbReference type="SUPFAM" id="SSF47384">
    <property type="entry name" value="Homodimeric domain of signal transducing histidine kinase"/>
    <property type="match status" value="1"/>
</dbReference>
<evidence type="ECO:0000256" key="3">
    <source>
        <dbReference type="ARBA" id="ARBA00022553"/>
    </source>
</evidence>
<keyword evidence="7" id="KW-0067">ATP-binding</keyword>
<dbReference type="CDD" id="cd00130">
    <property type="entry name" value="PAS"/>
    <property type="match status" value="3"/>
</dbReference>
<name>A0ABY3SN63_9BACL</name>
<dbReference type="Pfam" id="PF00512">
    <property type="entry name" value="HisKA"/>
    <property type="match status" value="1"/>
</dbReference>
<evidence type="ECO:0000259" key="10">
    <source>
        <dbReference type="PROSITE" id="PS50112"/>
    </source>
</evidence>
<gene>
    <name evidence="12" type="ORF">L0M14_05730</name>
</gene>
<dbReference type="SMART" id="SM00387">
    <property type="entry name" value="HATPase_c"/>
    <property type="match status" value="1"/>
</dbReference>
<feature type="domain" description="PAS" evidence="10">
    <location>
        <begin position="282"/>
        <end position="326"/>
    </location>
</feature>
<dbReference type="CDD" id="cd00082">
    <property type="entry name" value="HisKA"/>
    <property type="match status" value="1"/>
</dbReference>
<dbReference type="InterPro" id="IPR003661">
    <property type="entry name" value="HisK_dim/P_dom"/>
</dbReference>
<dbReference type="RefSeq" id="WP_235121248.1">
    <property type="nucleotide sequence ID" value="NZ_CP090978.1"/>
</dbReference>
<dbReference type="InterPro" id="IPR003594">
    <property type="entry name" value="HATPase_dom"/>
</dbReference>
<feature type="domain" description="PAC" evidence="11">
    <location>
        <begin position="354"/>
        <end position="405"/>
    </location>
</feature>
<dbReference type="SUPFAM" id="SSF55874">
    <property type="entry name" value="ATPase domain of HSP90 chaperone/DNA topoisomerase II/histidine kinase"/>
    <property type="match status" value="1"/>
</dbReference>
<keyword evidence="13" id="KW-1185">Reference proteome</keyword>
<keyword evidence="6" id="KW-0418">Kinase</keyword>
<keyword evidence="5" id="KW-0547">Nucleotide-binding</keyword>
<dbReference type="Gene3D" id="3.30.450.20">
    <property type="entry name" value="PAS domain"/>
    <property type="match status" value="3"/>
</dbReference>
<evidence type="ECO:0000259" key="11">
    <source>
        <dbReference type="PROSITE" id="PS50113"/>
    </source>
</evidence>
<dbReference type="InterPro" id="IPR001610">
    <property type="entry name" value="PAC"/>
</dbReference>
<proteinExistence type="predicted"/>
<dbReference type="PROSITE" id="PS50113">
    <property type="entry name" value="PAC"/>
    <property type="match status" value="2"/>
</dbReference>
<feature type="domain" description="Histidine kinase" evidence="9">
    <location>
        <begin position="418"/>
        <end position="623"/>
    </location>
</feature>
<evidence type="ECO:0000313" key="13">
    <source>
        <dbReference type="Proteomes" id="UP001649230"/>
    </source>
</evidence>
<dbReference type="PANTHER" id="PTHR43304:SF1">
    <property type="entry name" value="PAC DOMAIN-CONTAINING PROTEIN"/>
    <property type="match status" value="1"/>
</dbReference>
<evidence type="ECO:0000256" key="4">
    <source>
        <dbReference type="ARBA" id="ARBA00022679"/>
    </source>
</evidence>
<reference evidence="12 13" key="1">
    <citation type="journal article" date="2024" name="Int. J. Syst. Evol. Microbiol.">
        <title>Paenibacillus hexagrammi sp. nov., a novel bacterium isolated from the gut content of Hexagrammos agrammus.</title>
        <authorList>
            <person name="Jung H.K."/>
            <person name="Kim D.G."/>
            <person name="Zin H."/>
            <person name="Park J."/>
            <person name="Jung H."/>
            <person name="Kim Y.O."/>
            <person name="Kong H.J."/>
            <person name="Kim J.W."/>
            <person name="Kim Y.S."/>
        </authorList>
    </citation>
    <scope>NUCLEOTIDE SEQUENCE [LARGE SCALE GENOMIC DNA]</scope>
    <source>
        <strain evidence="12 13">YPD9-1</strain>
    </source>
</reference>
<dbReference type="Pfam" id="PF02518">
    <property type="entry name" value="HATPase_c"/>
    <property type="match status" value="1"/>
</dbReference>
<evidence type="ECO:0000256" key="5">
    <source>
        <dbReference type="ARBA" id="ARBA00022741"/>
    </source>
</evidence>
<dbReference type="InterPro" id="IPR004358">
    <property type="entry name" value="Sig_transdc_His_kin-like_C"/>
</dbReference>
<dbReference type="PRINTS" id="PR00344">
    <property type="entry name" value="BCTRLSENSOR"/>
</dbReference>
<evidence type="ECO:0000256" key="8">
    <source>
        <dbReference type="ARBA" id="ARBA00023012"/>
    </source>
</evidence>
<keyword evidence="4" id="KW-0808">Transferase</keyword>
<dbReference type="SMART" id="SM00091">
    <property type="entry name" value="PAS"/>
    <property type="match status" value="3"/>
</dbReference>
<dbReference type="Proteomes" id="UP001649230">
    <property type="component" value="Chromosome"/>
</dbReference>
<dbReference type="EC" id="2.7.13.3" evidence="2"/>